<feature type="transmembrane region" description="Helical" evidence="3">
    <location>
        <begin position="444"/>
        <end position="461"/>
    </location>
</feature>
<dbReference type="AlphaFoldDB" id="A0AAD4L2E7"/>
<keyword evidence="1" id="KW-0175">Coiled coil</keyword>
<evidence type="ECO:0000256" key="3">
    <source>
        <dbReference type="SAM" id="Phobius"/>
    </source>
</evidence>
<keyword evidence="3" id="KW-1133">Transmembrane helix</keyword>
<feature type="transmembrane region" description="Helical" evidence="3">
    <location>
        <begin position="222"/>
        <end position="242"/>
    </location>
</feature>
<feature type="region of interest" description="Disordered" evidence="2">
    <location>
        <begin position="20"/>
        <end position="40"/>
    </location>
</feature>
<reference evidence="4" key="1">
    <citation type="submission" date="2021-12" db="EMBL/GenBank/DDBJ databases">
        <title>Convergent genome expansion in fungi linked to evolution of root-endophyte symbiosis.</title>
        <authorList>
            <consortium name="DOE Joint Genome Institute"/>
            <person name="Ke Y.-H."/>
            <person name="Bonito G."/>
            <person name="Liao H.-L."/>
            <person name="Looney B."/>
            <person name="Rojas-Flechas A."/>
            <person name="Nash J."/>
            <person name="Hameed K."/>
            <person name="Schadt C."/>
            <person name="Martin F."/>
            <person name="Crous P.W."/>
            <person name="Miettinen O."/>
            <person name="Magnuson J.K."/>
            <person name="Labbe J."/>
            <person name="Jacobson D."/>
            <person name="Doktycz M.J."/>
            <person name="Veneault-Fourrey C."/>
            <person name="Kuo A."/>
            <person name="Mondo S."/>
            <person name="Calhoun S."/>
            <person name="Riley R."/>
            <person name="Ohm R."/>
            <person name="LaButti K."/>
            <person name="Andreopoulos B."/>
            <person name="Pangilinan J."/>
            <person name="Nolan M."/>
            <person name="Tritt A."/>
            <person name="Clum A."/>
            <person name="Lipzen A."/>
            <person name="Daum C."/>
            <person name="Barry K."/>
            <person name="Grigoriev I.V."/>
            <person name="Vilgalys R."/>
        </authorList>
    </citation>
    <scope>NUCLEOTIDE SEQUENCE</scope>
    <source>
        <strain evidence="4">PMI_201</strain>
    </source>
</reference>
<keyword evidence="5" id="KW-1185">Reference proteome</keyword>
<feature type="transmembrane region" description="Helical" evidence="3">
    <location>
        <begin position="331"/>
        <end position="350"/>
    </location>
</feature>
<dbReference type="InterPro" id="IPR007251">
    <property type="entry name" value="Iron_permease_Fet4"/>
</dbReference>
<evidence type="ECO:0000256" key="1">
    <source>
        <dbReference type="SAM" id="Coils"/>
    </source>
</evidence>
<dbReference type="Proteomes" id="UP001201262">
    <property type="component" value="Unassembled WGS sequence"/>
</dbReference>
<feature type="coiled-coil region" evidence="1">
    <location>
        <begin position="126"/>
        <end position="160"/>
    </location>
</feature>
<dbReference type="RefSeq" id="XP_046076317.1">
    <property type="nucleotide sequence ID" value="XM_046215085.1"/>
</dbReference>
<evidence type="ECO:0000256" key="2">
    <source>
        <dbReference type="SAM" id="MobiDB-lite"/>
    </source>
</evidence>
<organism evidence="4 5">
    <name type="scientific">Talaromyces proteolyticus</name>
    <dbReference type="NCBI Taxonomy" id="1131652"/>
    <lineage>
        <taxon>Eukaryota</taxon>
        <taxon>Fungi</taxon>
        <taxon>Dikarya</taxon>
        <taxon>Ascomycota</taxon>
        <taxon>Pezizomycotina</taxon>
        <taxon>Eurotiomycetes</taxon>
        <taxon>Eurotiomycetidae</taxon>
        <taxon>Eurotiales</taxon>
        <taxon>Trichocomaceae</taxon>
        <taxon>Talaromyces</taxon>
        <taxon>Talaromyces sect. Bacilispori</taxon>
    </lineage>
</organism>
<sequence>MGVNPTVMQRFLRVISKPGAKPEIQGSAPTQHVEGEDNNPAGFTSATKAKVLDRWLDRVVVISGSKAVFGIIFIGLVTWAFLGIPYSDLDIWQVLISDIQAIISYLFDSLLVRQQLNQYDDEMLVAVQLKSRLSSHNRMMTKLSQELNKEELVALAAESETSQHRHTADFQTELPSENRFGRFVTAFSHVIGHLISVSIYWITVLVWIGMGPMNDWSNRWQLDMNSASSAAMVFIFSFLANIHERHSAYTKTCLNSIFIVDSALERKLRSLTGDQVDNSVVVIPAPKMNPVQRAIFYYADFVGTLIGIAILVCVIVAWIAIGPALQFNANWWLIIGTYAGLVGMNDGFVLRNMQARLDEYAEVEFATIDKEDEALFHQMRLTTPPRETINESTLTYRVSDIMGRISAHEITVLIGLFIIFGLVAGSSALHWSETGQLLSNVPPSLIETFFMLILITGHNYADERKRANLRNLYERRLRLFSFVSCVELHAQGPAGLEKSAVAVAL</sequence>
<dbReference type="EMBL" id="JAJTJA010000002">
    <property type="protein sequence ID" value="KAH8703299.1"/>
    <property type="molecule type" value="Genomic_DNA"/>
</dbReference>
<evidence type="ECO:0000313" key="5">
    <source>
        <dbReference type="Proteomes" id="UP001201262"/>
    </source>
</evidence>
<dbReference type="GO" id="GO:0055085">
    <property type="term" value="P:transmembrane transport"/>
    <property type="evidence" value="ECO:0007669"/>
    <property type="project" value="InterPro"/>
</dbReference>
<dbReference type="GeneID" id="70245372"/>
<feature type="transmembrane region" description="Helical" evidence="3">
    <location>
        <begin position="410"/>
        <end position="432"/>
    </location>
</feature>
<comment type="caution">
    <text evidence="4">The sequence shown here is derived from an EMBL/GenBank/DDBJ whole genome shotgun (WGS) entry which is preliminary data.</text>
</comment>
<keyword evidence="3" id="KW-0472">Membrane</keyword>
<feature type="transmembrane region" description="Helical" evidence="3">
    <location>
        <begin position="295"/>
        <end position="319"/>
    </location>
</feature>
<feature type="transmembrane region" description="Helical" evidence="3">
    <location>
        <begin position="67"/>
        <end position="86"/>
    </location>
</feature>
<proteinExistence type="predicted"/>
<protein>
    <submittedName>
        <fullName evidence="4">Low affinity iron permease-domain-containing protein</fullName>
    </submittedName>
</protein>
<dbReference type="Pfam" id="PF04120">
    <property type="entry name" value="Iron_permease"/>
    <property type="match status" value="2"/>
</dbReference>
<evidence type="ECO:0000313" key="4">
    <source>
        <dbReference type="EMBL" id="KAH8703299.1"/>
    </source>
</evidence>
<name>A0AAD4L2E7_9EURO</name>
<feature type="transmembrane region" description="Helical" evidence="3">
    <location>
        <begin position="92"/>
        <end position="112"/>
    </location>
</feature>
<accession>A0AAD4L2E7</accession>
<gene>
    <name evidence="4" type="ORF">BGW36DRAFT_369114</name>
</gene>
<feature type="transmembrane region" description="Helical" evidence="3">
    <location>
        <begin position="186"/>
        <end position="210"/>
    </location>
</feature>
<keyword evidence="3" id="KW-0812">Transmembrane</keyword>